<feature type="transmembrane region" description="Helical" evidence="7">
    <location>
        <begin position="172"/>
        <end position="188"/>
    </location>
</feature>
<evidence type="ECO:0000256" key="6">
    <source>
        <dbReference type="ARBA" id="ARBA00023136"/>
    </source>
</evidence>
<feature type="transmembrane region" description="Helical" evidence="7">
    <location>
        <begin position="251"/>
        <end position="273"/>
    </location>
</feature>
<dbReference type="InterPro" id="IPR022764">
    <property type="entry name" value="Peptidase_S54_rhomboid_dom"/>
</dbReference>
<comment type="caution">
    <text evidence="10">The sequence shown here is derived from an EMBL/GenBank/DDBJ whole genome shotgun (WGS) entry which is preliminary data.</text>
</comment>
<dbReference type="SUPFAM" id="SSF144091">
    <property type="entry name" value="Rhomboid-like"/>
    <property type="match status" value="1"/>
</dbReference>
<dbReference type="Gene3D" id="1.20.1540.10">
    <property type="entry name" value="Rhomboid-like"/>
    <property type="match status" value="1"/>
</dbReference>
<dbReference type="EC" id="3.4.21.105" evidence="10"/>
<gene>
    <name evidence="10" type="primary">glpG</name>
    <name evidence="10" type="ORF">HH682_04595</name>
</gene>
<dbReference type="InterPro" id="IPR035952">
    <property type="entry name" value="Rhomboid-like_sf"/>
</dbReference>
<comment type="subcellular location">
    <subcellularLocation>
        <location evidence="1">Membrane</location>
        <topology evidence="1">Multi-pass membrane protein</topology>
    </subcellularLocation>
</comment>
<proteinExistence type="predicted"/>
<dbReference type="InterPro" id="IPR038236">
    <property type="entry name" value="GlpG_N_sf"/>
</dbReference>
<reference evidence="10 11" key="1">
    <citation type="submission" date="2020-04" db="EMBL/GenBank/DDBJ databases">
        <title>Genome sequencing of Rosenbergiella species.</title>
        <authorList>
            <person name="Alvarez-Perez S."/>
            <person name="Lievens B."/>
        </authorList>
    </citation>
    <scope>NUCLEOTIDE SEQUENCE [LARGE SCALE GENOMIC DNA]</scope>
    <source>
        <strain evidence="10 11">S61</strain>
    </source>
</reference>
<keyword evidence="5 7" id="KW-1133">Transmembrane helix</keyword>
<keyword evidence="11" id="KW-1185">Reference proteome</keyword>
<dbReference type="Pfam" id="PF12122">
    <property type="entry name" value="Rhomboid_N"/>
    <property type="match status" value="1"/>
</dbReference>
<keyword evidence="6 7" id="KW-0472">Membrane</keyword>
<sequence length="277" mass="31620">MLRVTEFTNPRMAYAFVDYMATQGITLHIEQQQNYVLFLEDEQKLDDVNAALQLFIRDPSNPRYLAASWQSGRAGTRLGYPKAELWRNIKDRAGPLTLTVMALVVITYLLLMFVGEQPLFYWLSWPANNEQGLQVWRWVSHIFIHFSLLQIVFNLMWWWYLGGVIEKRLGSGKLFVITVISALLSGWMQAKFSGIWFGGLSGVVYALMGYSWLRGERDTDSGIYLERGLIVFALLWLAAGYYGIFGAPMSNMAYIIGLVIGLAMAFVDSQAALKRRK</sequence>
<protein>
    <submittedName>
        <fullName evidence="10">Rhomboid family intramembrane serine protease GlpG</fullName>
        <ecNumber evidence="10">3.4.21.105</ecNumber>
    </submittedName>
</protein>
<evidence type="ECO:0000256" key="4">
    <source>
        <dbReference type="ARBA" id="ARBA00022692"/>
    </source>
</evidence>
<evidence type="ECO:0000313" key="10">
    <source>
        <dbReference type="EMBL" id="MBT0723730.1"/>
    </source>
</evidence>
<feature type="transmembrane region" description="Helical" evidence="7">
    <location>
        <begin position="135"/>
        <end position="160"/>
    </location>
</feature>
<dbReference type="EMBL" id="JABBFR010000004">
    <property type="protein sequence ID" value="MBT0723730.1"/>
    <property type="molecule type" value="Genomic_DNA"/>
</dbReference>
<dbReference type="GO" id="GO:0006508">
    <property type="term" value="P:proteolysis"/>
    <property type="evidence" value="ECO:0007669"/>
    <property type="project" value="UniProtKB-KW"/>
</dbReference>
<evidence type="ECO:0000256" key="1">
    <source>
        <dbReference type="ARBA" id="ARBA00004141"/>
    </source>
</evidence>
<organism evidence="10 11">
    <name type="scientific">Rosenbergiella gaditana</name>
    <dbReference type="NCBI Taxonomy" id="2726987"/>
    <lineage>
        <taxon>Bacteria</taxon>
        <taxon>Pseudomonadati</taxon>
        <taxon>Pseudomonadota</taxon>
        <taxon>Gammaproteobacteria</taxon>
        <taxon>Enterobacterales</taxon>
        <taxon>Erwiniaceae</taxon>
        <taxon>Rosenbergiella</taxon>
    </lineage>
</organism>
<evidence type="ECO:0000259" key="9">
    <source>
        <dbReference type="Pfam" id="PF12122"/>
    </source>
</evidence>
<dbReference type="PANTHER" id="PTHR43066:SF26">
    <property type="entry name" value="RHOMBOID PROTEASE GLPG"/>
    <property type="match status" value="1"/>
</dbReference>
<keyword evidence="10" id="KW-0378">Hydrolase</keyword>
<keyword evidence="2" id="KW-1003">Cell membrane</keyword>
<dbReference type="Pfam" id="PF01694">
    <property type="entry name" value="Rhomboid"/>
    <property type="match status" value="1"/>
</dbReference>
<dbReference type="RefSeq" id="WP_214236440.1">
    <property type="nucleotide sequence ID" value="NZ_JABBFR010000004.1"/>
</dbReference>
<dbReference type="NCBIfam" id="TIGR04239">
    <property type="entry name" value="rhombo_GlpG"/>
    <property type="match status" value="1"/>
</dbReference>
<evidence type="ECO:0000313" key="11">
    <source>
        <dbReference type="Proteomes" id="UP000790096"/>
    </source>
</evidence>
<evidence type="ECO:0000256" key="7">
    <source>
        <dbReference type="SAM" id="Phobius"/>
    </source>
</evidence>
<keyword evidence="10" id="KW-0645">Protease</keyword>
<feature type="transmembrane region" description="Helical" evidence="7">
    <location>
        <begin position="225"/>
        <end position="245"/>
    </location>
</feature>
<evidence type="ECO:0000256" key="5">
    <source>
        <dbReference type="ARBA" id="ARBA00022989"/>
    </source>
</evidence>
<evidence type="ECO:0000259" key="8">
    <source>
        <dbReference type="Pfam" id="PF01694"/>
    </source>
</evidence>
<dbReference type="Proteomes" id="UP000790096">
    <property type="component" value="Unassembled WGS sequence"/>
</dbReference>
<feature type="transmembrane region" description="Helical" evidence="7">
    <location>
        <begin position="96"/>
        <end position="115"/>
    </location>
</feature>
<feature type="transmembrane region" description="Helical" evidence="7">
    <location>
        <begin position="194"/>
        <end position="213"/>
    </location>
</feature>
<dbReference type="PANTHER" id="PTHR43066">
    <property type="entry name" value="RHOMBOID-RELATED PROTEIN"/>
    <property type="match status" value="1"/>
</dbReference>
<feature type="domain" description="Peptidase S54 GlpG peptidase N-terminal" evidence="9">
    <location>
        <begin position="1"/>
        <end position="82"/>
    </location>
</feature>
<accession>A0ABS5SUE7</accession>
<dbReference type="NCBIfam" id="NF008155">
    <property type="entry name" value="PRK10907.1"/>
    <property type="match status" value="1"/>
</dbReference>
<name>A0ABS5SUE7_9GAMM</name>
<evidence type="ECO:0000256" key="3">
    <source>
        <dbReference type="ARBA" id="ARBA00022519"/>
    </source>
</evidence>
<dbReference type="InterPro" id="IPR023662">
    <property type="entry name" value="Rhomboid_protease_GlpG"/>
</dbReference>
<feature type="domain" description="Peptidase S54 rhomboid" evidence="8">
    <location>
        <begin position="134"/>
        <end position="269"/>
    </location>
</feature>
<keyword evidence="3" id="KW-0997">Cell inner membrane</keyword>
<keyword evidence="4 7" id="KW-0812">Transmembrane</keyword>
<evidence type="ECO:0000256" key="2">
    <source>
        <dbReference type="ARBA" id="ARBA00022475"/>
    </source>
</evidence>
<dbReference type="Gene3D" id="3.30.70.2350">
    <property type="match status" value="1"/>
</dbReference>
<dbReference type="InterPro" id="IPR022732">
    <property type="entry name" value="Peptidase_S54_GlpG_N"/>
</dbReference>
<dbReference type="GO" id="GO:0008233">
    <property type="term" value="F:peptidase activity"/>
    <property type="evidence" value="ECO:0007669"/>
    <property type="project" value="UniProtKB-KW"/>
</dbReference>